<keyword evidence="2" id="KW-1185">Reference proteome</keyword>
<accession>A0A915JRM5</accession>
<feature type="region of interest" description="Disordered" evidence="1">
    <location>
        <begin position="51"/>
        <end position="130"/>
    </location>
</feature>
<proteinExistence type="predicted"/>
<organism evidence="2 3">
    <name type="scientific">Romanomermis culicivorax</name>
    <name type="common">Nematode worm</name>
    <dbReference type="NCBI Taxonomy" id="13658"/>
    <lineage>
        <taxon>Eukaryota</taxon>
        <taxon>Metazoa</taxon>
        <taxon>Ecdysozoa</taxon>
        <taxon>Nematoda</taxon>
        <taxon>Enoplea</taxon>
        <taxon>Dorylaimia</taxon>
        <taxon>Mermithida</taxon>
        <taxon>Mermithoidea</taxon>
        <taxon>Mermithidae</taxon>
        <taxon>Romanomermis</taxon>
    </lineage>
</organism>
<feature type="compositionally biased region" description="Low complexity" evidence="1">
    <location>
        <begin position="111"/>
        <end position="130"/>
    </location>
</feature>
<dbReference type="Proteomes" id="UP000887565">
    <property type="component" value="Unplaced"/>
</dbReference>
<dbReference type="WBParaSite" id="nRc.2.0.1.t28739-RA">
    <property type="protein sequence ID" value="nRc.2.0.1.t28739-RA"/>
    <property type="gene ID" value="nRc.2.0.1.g28739"/>
</dbReference>
<feature type="compositionally biased region" description="Basic residues" evidence="1">
    <location>
        <begin position="101"/>
        <end position="110"/>
    </location>
</feature>
<evidence type="ECO:0000313" key="3">
    <source>
        <dbReference type="WBParaSite" id="nRc.2.0.1.t28739-RA"/>
    </source>
</evidence>
<feature type="compositionally biased region" description="Acidic residues" evidence="1">
    <location>
        <begin position="53"/>
        <end position="66"/>
    </location>
</feature>
<evidence type="ECO:0000256" key="1">
    <source>
        <dbReference type="SAM" id="MobiDB-lite"/>
    </source>
</evidence>
<name>A0A915JRM5_ROMCU</name>
<dbReference type="AlphaFoldDB" id="A0A915JRM5"/>
<reference evidence="3" key="1">
    <citation type="submission" date="2022-11" db="UniProtKB">
        <authorList>
            <consortium name="WormBaseParasite"/>
        </authorList>
    </citation>
    <scope>IDENTIFICATION</scope>
</reference>
<sequence>MIGQSDDGAAAVAMINATLARKLFNSVSRRRQRCKRLPLAIWRCSTQAAIDSNVDDDDDDGGDVFDTDGNRSSSTPSAQVLGTPGPKKVVRPPPDLEAPLHKQKKNKSGSKKLVSPVKSSKKLLQSFTRA</sequence>
<evidence type="ECO:0000313" key="2">
    <source>
        <dbReference type="Proteomes" id="UP000887565"/>
    </source>
</evidence>
<feature type="compositionally biased region" description="Polar residues" evidence="1">
    <location>
        <begin position="70"/>
        <end position="80"/>
    </location>
</feature>
<protein>
    <submittedName>
        <fullName evidence="3">Uncharacterized protein</fullName>
    </submittedName>
</protein>